<dbReference type="Pfam" id="PF08613">
    <property type="entry name" value="Cyclin"/>
    <property type="match status" value="1"/>
</dbReference>
<dbReference type="PANTHER" id="PTHR15615:SF36">
    <property type="entry name" value="PHO85 CYCLIN-5"/>
    <property type="match status" value="1"/>
</dbReference>
<dbReference type="CDD" id="cd20557">
    <property type="entry name" value="CYCLIN_ScPCL1-like"/>
    <property type="match status" value="1"/>
</dbReference>
<dbReference type="Proteomes" id="UP001479436">
    <property type="component" value="Unassembled WGS sequence"/>
</dbReference>
<evidence type="ECO:0000313" key="1">
    <source>
        <dbReference type="EMBL" id="KAK9761890.1"/>
    </source>
</evidence>
<protein>
    <submittedName>
        <fullName evidence="1">PHO85 cyclin-5</fullName>
    </submittedName>
</protein>
<name>A0ABR2WK66_9FUNG</name>
<sequence>MDFASCGRRMFMASLMVASKFTQDKNYKNRIWANIMGVSVAEINCVELTFLKLIDYQLLIPENLFHHWEAFLRNQIALRKPKVEPYEATVLQKPDSCLRFSPYATKPFSARCKNRTQKLVRNLPQENACFIVKKESKFTLSYLLSSPPTETLSSLEVPNNASQYTPFNSESGYLTP</sequence>
<evidence type="ECO:0000313" key="2">
    <source>
        <dbReference type="Proteomes" id="UP001479436"/>
    </source>
</evidence>
<dbReference type="InterPro" id="IPR013922">
    <property type="entry name" value="Cyclin_PHO80-like"/>
</dbReference>
<keyword evidence="2" id="KW-1185">Reference proteome</keyword>
<dbReference type="PANTHER" id="PTHR15615">
    <property type="match status" value="1"/>
</dbReference>
<accession>A0ABR2WK66</accession>
<reference evidence="1 2" key="1">
    <citation type="submission" date="2023-04" db="EMBL/GenBank/DDBJ databases">
        <title>Genome of Basidiobolus ranarum AG-B5.</title>
        <authorList>
            <person name="Stajich J.E."/>
            <person name="Carter-House D."/>
            <person name="Gryganskyi A."/>
        </authorList>
    </citation>
    <scope>NUCLEOTIDE SEQUENCE [LARGE SCALE GENOMIC DNA]</scope>
    <source>
        <strain evidence="1 2">AG-B5</strain>
    </source>
</reference>
<comment type="caution">
    <text evidence="1">The sequence shown here is derived from an EMBL/GenBank/DDBJ whole genome shotgun (WGS) entry which is preliminary data.</text>
</comment>
<gene>
    <name evidence="1" type="primary">PCL5_22</name>
    <name evidence="1" type="ORF">K7432_012859</name>
</gene>
<proteinExistence type="predicted"/>
<dbReference type="EMBL" id="JASJQH010001178">
    <property type="protein sequence ID" value="KAK9761890.1"/>
    <property type="molecule type" value="Genomic_DNA"/>
</dbReference>
<dbReference type="Gene3D" id="1.10.472.10">
    <property type="entry name" value="Cyclin-like"/>
    <property type="match status" value="1"/>
</dbReference>
<organism evidence="1 2">
    <name type="scientific">Basidiobolus ranarum</name>
    <dbReference type="NCBI Taxonomy" id="34480"/>
    <lineage>
        <taxon>Eukaryota</taxon>
        <taxon>Fungi</taxon>
        <taxon>Fungi incertae sedis</taxon>
        <taxon>Zoopagomycota</taxon>
        <taxon>Entomophthoromycotina</taxon>
        <taxon>Basidiobolomycetes</taxon>
        <taxon>Basidiobolales</taxon>
        <taxon>Basidiobolaceae</taxon>
        <taxon>Basidiobolus</taxon>
    </lineage>
</organism>